<dbReference type="PANTHER" id="PTHR19959">
    <property type="entry name" value="KINESIN LIGHT CHAIN"/>
    <property type="match status" value="1"/>
</dbReference>
<dbReference type="Gene3D" id="1.25.40.10">
    <property type="entry name" value="Tetratricopeptide repeat domain"/>
    <property type="match status" value="5"/>
</dbReference>
<dbReference type="Pfam" id="PF13374">
    <property type="entry name" value="TPR_10"/>
    <property type="match status" value="1"/>
</dbReference>
<evidence type="ECO:0008006" key="5">
    <source>
        <dbReference type="Google" id="ProtNLM"/>
    </source>
</evidence>
<dbReference type="InterPro" id="IPR011990">
    <property type="entry name" value="TPR-like_helical_dom_sf"/>
</dbReference>
<dbReference type="SUPFAM" id="SSF48452">
    <property type="entry name" value="TPR-like"/>
    <property type="match status" value="3"/>
</dbReference>
<sequence length="879" mass="98374">MSKQSRDIAVRHLNKGVSLIEKGLYADALHALELAEISAEDSDSPDIRASVLQTHADLLLSEGREEEAFERYRAAAEISNELSARGHVDNELRAGIYSNLAGILEKRGSREEARKSYDISVQAYDKLLGSDTNNMTYRSNAASTLNNLGALLAEEGEEEAAQKSFEKALRILRESPEDAARAATLQLKMATILENLLSLESSSSPGGISEEKYRQLVDTYRGIVRMDPTTLYQERLTFALAGYADTLAASGKTEDAEALYSEAHEIQQRLAEEKTEDTDGTGDIPSGGTIPVLGAGSAPEPGDIKERLISKLLSLQQALEEYPDDLEYRSRTISALRELNEMTDEEEEPGEKLRIHEFILTTCEILQKADPSNMSYQVNLAFALDIRGKILEGTGEATAAMQDFIRASDIALEALREDASDEIFLSGARSIIDDLRNLAGSHGNTAERVRAYQTVIGKLDDLAAIMPDDADTKKDIAGLLDETGKLMSDIGMQAQAAEYFERAASMYGLLKSGDEGEREYAGKQASALEAAGDIILSMKEQHRALDIYFRLCELEPSVKAHREKVDSILLHLEREPLNAGNRESLIRDYGKILAMRERLVALEPDNLRYFQNTRDLREEIASLLIEEGRLAEGLDIYLRLLSGEGKTSQYRLKVVRMLDNLKEVIPGIEDFEQKIKGYDTMLRMYEKLAGMDPGNAFIGKDSATILERMAELLDKNEYMEEAKNYYETALSSYEELASHDPSDLHYMEKTASLRRRLAALLTDMGQTEEAKALFEASFMQYQDMLEEDRHNTEYQQSAAYILNNLGYFLLEEGELERAKLLYENALKRYAIILEDEPENQSYKESAACTLNNLGYILENMGKENDAHWMYEKARELSGN</sequence>
<evidence type="ECO:0000256" key="2">
    <source>
        <dbReference type="SAM" id="MobiDB-lite"/>
    </source>
</evidence>
<dbReference type="InterPro" id="IPR019734">
    <property type="entry name" value="TPR_rpt"/>
</dbReference>
<accession>A0AAE3H9V7</accession>
<dbReference type="PROSITE" id="PS50005">
    <property type="entry name" value="TPR"/>
    <property type="match status" value="1"/>
</dbReference>
<dbReference type="EMBL" id="JTEO01000004">
    <property type="protein sequence ID" value="MCQ6962640.1"/>
    <property type="molecule type" value="Genomic_DNA"/>
</dbReference>
<name>A0AAE3H9V7_9EURY</name>
<evidence type="ECO:0000313" key="4">
    <source>
        <dbReference type="Proteomes" id="UP001206983"/>
    </source>
</evidence>
<organism evidence="3 4">
    <name type="scientific">Methanolobus chelungpuianus</name>
    <dbReference type="NCBI Taxonomy" id="502115"/>
    <lineage>
        <taxon>Archaea</taxon>
        <taxon>Methanobacteriati</taxon>
        <taxon>Methanobacteriota</taxon>
        <taxon>Stenosarchaea group</taxon>
        <taxon>Methanomicrobia</taxon>
        <taxon>Methanosarcinales</taxon>
        <taxon>Methanosarcinaceae</taxon>
        <taxon>Methanolobus</taxon>
    </lineage>
</organism>
<evidence type="ECO:0000313" key="3">
    <source>
        <dbReference type="EMBL" id="MCQ6962640.1"/>
    </source>
</evidence>
<feature type="repeat" description="TPR" evidence="1">
    <location>
        <begin position="142"/>
        <end position="175"/>
    </location>
</feature>
<keyword evidence="1" id="KW-0802">TPR repeat</keyword>
<dbReference type="Proteomes" id="UP001206983">
    <property type="component" value="Unassembled WGS sequence"/>
</dbReference>
<keyword evidence="4" id="KW-1185">Reference proteome</keyword>
<evidence type="ECO:0000256" key="1">
    <source>
        <dbReference type="PROSITE-ProRule" id="PRU00339"/>
    </source>
</evidence>
<dbReference type="SMART" id="SM00028">
    <property type="entry name" value="TPR"/>
    <property type="match status" value="9"/>
</dbReference>
<protein>
    <recommendedName>
        <fullName evidence="5">Tetratricopeptide repeat protein</fullName>
    </recommendedName>
</protein>
<reference evidence="3 4" key="1">
    <citation type="journal article" date="2011" name="Appl. Environ. Microbiol.">
        <title>Methanogenic archaea isolated from Taiwan's Chelungpu fault.</title>
        <authorList>
            <person name="Wu S.Y."/>
            <person name="Lai M.C."/>
        </authorList>
    </citation>
    <scope>NUCLEOTIDE SEQUENCE [LARGE SCALE GENOMIC DNA]</scope>
    <source>
        <strain evidence="3 4">St545Mb</strain>
    </source>
</reference>
<dbReference type="Pfam" id="PF13181">
    <property type="entry name" value="TPR_8"/>
    <property type="match status" value="1"/>
</dbReference>
<comment type="caution">
    <text evidence="3">The sequence shown here is derived from an EMBL/GenBank/DDBJ whole genome shotgun (WGS) entry which is preliminary data.</text>
</comment>
<dbReference type="Pfam" id="PF13424">
    <property type="entry name" value="TPR_12"/>
    <property type="match status" value="1"/>
</dbReference>
<feature type="region of interest" description="Disordered" evidence="2">
    <location>
        <begin position="271"/>
        <end position="297"/>
    </location>
</feature>
<proteinExistence type="predicted"/>
<dbReference type="AlphaFoldDB" id="A0AAE3H9V7"/>
<dbReference type="PANTHER" id="PTHR19959:SF119">
    <property type="entry name" value="FUNGAL LIPASE-LIKE DOMAIN-CONTAINING PROTEIN"/>
    <property type="match status" value="1"/>
</dbReference>
<dbReference type="RefSeq" id="WP_256622447.1">
    <property type="nucleotide sequence ID" value="NZ_JTEO01000004.1"/>
</dbReference>
<gene>
    <name evidence="3" type="ORF">PV02_05815</name>
</gene>